<dbReference type="PROSITE" id="PS50137">
    <property type="entry name" value="DS_RBD"/>
    <property type="match status" value="1"/>
</dbReference>
<feature type="binding site" evidence="15">
    <location>
        <position position="44"/>
    </location>
    <ligand>
        <name>Mg(2+)</name>
        <dbReference type="ChEBI" id="CHEBI:18420"/>
    </ligand>
</feature>
<dbReference type="RefSeq" id="WP_006060568.1">
    <property type="nucleotide sequence ID" value="NZ_GG657561.1"/>
</dbReference>
<dbReference type="CDD" id="cd10845">
    <property type="entry name" value="DSRM_RNAse_III_family"/>
    <property type="match status" value="1"/>
</dbReference>
<protein>
    <recommendedName>
        <fullName evidence="15">Ribonuclease 3</fullName>
        <ecNumber evidence="15">3.1.26.3</ecNumber>
    </recommendedName>
    <alternativeName>
        <fullName evidence="15">Ribonuclease III</fullName>
        <shortName evidence="15">RNase III</shortName>
    </alternativeName>
</protein>
<evidence type="ECO:0000256" key="1">
    <source>
        <dbReference type="ARBA" id="ARBA00000109"/>
    </source>
</evidence>
<evidence type="ECO:0000259" key="17">
    <source>
        <dbReference type="PROSITE" id="PS50142"/>
    </source>
</evidence>
<dbReference type="GO" id="GO:0003725">
    <property type="term" value="F:double-stranded RNA binding"/>
    <property type="evidence" value="ECO:0007669"/>
    <property type="project" value="TreeGrafter"/>
</dbReference>
<evidence type="ECO:0000256" key="13">
    <source>
        <dbReference type="ARBA" id="ARBA00022842"/>
    </source>
</evidence>
<name>B9YC57_9FIRM</name>
<comment type="similarity">
    <text evidence="3">Belongs to the ribonuclease III family.</text>
</comment>
<feature type="domain" description="RNase III" evidence="17">
    <location>
        <begin position="3"/>
        <end position="131"/>
    </location>
</feature>
<evidence type="ECO:0000256" key="15">
    <source>
        <dbReference type="HAMAP-Rule" id="MF_00104"/>
    </source>
</evidence>
<evidence type="ECO:0000256" key="8">
    <source>
        <dbReference type="ARBA" id="ARBA00022694"/>
    </source>
</evidence>
<dbReference type="EC" id="3.1.26.3" evidence="15"/>
<dbReference type="AlphaFoldDB" id="B9YC57"/>
<proteinExistence type="inferred from homology"/>
<dbReference type="PROSITE" id="PS50142">
    <property type="entry name" value="RNASE_3_2"/>
    <property type="match status" value="1"/>
</dbReference>
<evidence type="ECO:0000256" key="14">
    <source>
        <dbReference type="ARBA" id="ARBA00022884"/>
    </source>
</evidence>
<comment type="subunit">
    <text evidence="4 15">Homodimer.</text>
</comment>
<gene>
    <name evidence="15 18" type="primary">rnc</name>
    <name evidence="18" type="ORF">HOLDEFILI_03416</name>
</gene>
<comment type="cofactor">
    <cofactor evidence="15">
        <name>Mg(2+)</name>
        <dbReference type="ChEBI" id="CHEBI:18420"/>
    </cofactor>
</comment>
<dbReference type="HAMAP" id="MF_00104">
    <property type="entry name" value="RNase_III"/>
    <property type="match status" value="1"/>
</dbReference>
<dbReference type="FunFam" id="1.10.1520.10:FF:000001">
    <property type="entry name" value="Ribonuclease 3"/>
    <property type="match status" value="1"/>
</dbReference>
<keyword evidence="5 15" id="KW-0963">Cytoplasm</keyword>
<reference evidence="18 19" key="1">
    <citation type="submission" date="2008-12" db="EMBL/GenBank/DDBJ databases">
        <authorList>
            <person name="Fulton L."/>
            <person name="Clifton S."/>
            <person name="Fulton B."/>
            <person name="Xu J."/>
            <person name="Minx P."/>
            <person name="Pepin K.H."/>
            <person name="Johnson M."/>
            <person name="Bhonagiri V."/>
            <person name="Nash W.E."/>
            <person name="Mardis E.R."/>
            <person name="Wilson R.K."/>
        </authorList>
    </citation>
    <scope>NUCLEOTIDE SEQUENCE [LARGE SCALE GENOMIC DNA]</scope>
    <source>
        <strain evidence="18 19">DSM 12042</strain>
    </source>
</reference>
<keyword evidence="14 15" id="KW-0694">RNA-binding</keyword>
<organism evidence="18 19">
    <name type="scientific">Holdemania filiformis DSM 12042</name>
    <dbReference type="NCBI Taxonomy" id="545696"/>
    <lineage>
        <taxon>Bacteria</taxon>
        <taxon>Bacillati</taxon>
        <taxon>Bacillota</taxon>
        <taxon>Erysipelotrichia</taxon>
        <taxon>Erysipelotrichales</taxon>
        <taxon>Erysipelotrichaceae</taxon>
        <taxon>Holdemania</taxon>
    </lineage>
</organism>
<keyword evidence="8 15" id="KW-0819">tRNA processing</keyword>
<dbReference type="NCBIfam" id="TIGR02191">
    <property type="entry name" value="RNaseIII"/>
    <property type="match status" value="1"/>
</dbReference>
<evidence type="ECO:0000313" key="19">
    <source>
        <dbReference type="Proteomes" id="UP000005950"/>
    </source>
</evidence>
<dbReference type="FunFam" id="3.30.160.20:FF:000003">
    <property type="entry name" value="Ribonuclease 3"/>
    <property type="match status" value="1"/>
</dbReference>
<dbReference type="GO" id="GO:0042802">
    <property type="term" value="F:identical protein binding"/>
    <property type="evidence" value="ECO:0007669"/>
    <property type="project" value="UniProtKB-ARBA"/>
</dbReference>
<comment type="subcellular location">
    <subcellularLocation>
        <location evidence="2 15">Cytoplasm</location>
    </subcellularLocation>
</comment>
<feature type="binding site" evidence="15">
    <location>
        <position position="117"/>
    </location>
    <ligand>
        <name>Mg(2+)</name>
        <dbReference type="ChEBI" id="CHEBI:18420"/>
    </ligand>
</feature>
<dbReference type="PANTHER" id="PTHR11207">
    <property type="entry name" value="RIBONUCLEASE III"/>
    <property type="match status" value="1"/>
</dbReference>
<feature type="active site" evidence="15">
    <location>
        <position position="120"/>
    </location>
</feature>
<comment type="function">
    <text evidence="15">Digests double-stranded RNA. Involved in the processing of primary rRNA transcript to yield the immediate precursors to the large and small rRNAs (23S and 16S). Processes some mRNAs, and tRNAs when they are encoded in the rRNA operon. Processes pre-crRNA and tracrRNA of type II CRISPR loci if present in the organism.</text>
</comment>
<dbReference type="GO" id="GO:0006364">
    <property type="term" value="P:rRNA processing"/>
    <property type="evidence" value="ECO:0007669"/>
    <property type="project" value="UniProtKB-UniRule"/>
</dbReference>
<dbReference type="GO" id="GO:0006397">
    <property type="term" value="P:mRNA processing"/>
    <property type="evidence" value="ECO:0007669"/>
    <property type="project" value="UniProtKB-UniRule"/>
</dbReference>
<keyword evidence="15" id="KW-0699">rRNA-binding</keyword>
<comment type="caution">
    <text evidence="18">The sequence shown here is derived from an EMBL/GenBank/DDBJ whole genome shotgun (WGS) entry which is preliminary data.</text>
</comment>
<keyword evidence="12 15" id="KW-0378">Hydrolase</keyword>
<accession>B9YC57</accession>
<dbReference type="SMART" id="SM00358">
    <property type="entry name" value="DSRM"/>
    <property type="match status" value="1"/>
</dbReference>
<dbReference type="CDD" id="cd00593">
    <property type="entry name" value="RIBOc"/>
    <property type="match status" value="1"/>
</dbReference>
<dbReference type="Pfam" id="PF14622">
    <property type="entry name" value="Ribonucleas_3_3"/>
    <property type="match status" value="1"/>
</dbReference>
<dbReference type="InterPro" id="IPR000999">
    <property type="entry name" value="RNase_III_dom"/>
</dbReference>
<evidence type="ECO:0000256" key="4">
    <source>
        <dbReference type="ARBA" id="ARBA00011738"/>
    </source>
</evidence>
<dbReference type="HOGENOM" id="CLU_000907_1_3_9"/>
<dbReference type="InterPro" id="IPR011907">
    <property type="entry name" value="RNase_III"/>
</dbReference>
<dbReference type="SUPFAM" id="SSF54768">
    <property type="entry name" value="dsRNA-binding domain-like"/>
    <property type="match status" value="1"/>
</dbReference>
<dbReference type="STRING" id="545696.HOLDEFILI_03416"/>
<dbReference type="Gene3D" id="1.10.1520.10">
    <property type="entry name" value="Ribonuclease III domain"/>
    <property type="match status" value="1"/>
</dbReference>
<evidence type="ECO:0000256" key="2">
    <source>
        <dbReference type="ARBA" id="ARBA00004496"/>
    </source>
</evidence>
<dbReference type="Gene3D" id="3.30.160.20">
    <property type="match status" value="1"/>
</dbReference>
<feature type="binding site" evidence="15">
    <location>
        <position position="120"/>
    </location>
    <ligand>
        <name>Mg(2+)</name>
        <dbReference type="ChEBI" id="CHEBI:18420"/>
    </ligand>
</feature>
<dbReference type="GO" id="GO:0005737">
    <property type="term" value="C:cytoplasm"/>
    <property type="evidence" value="ECO:0007669"/>
    <property type="project" value="UniProtKB-SubCell"/>
</dbReference>
<keyword evidence="7 15" id="KW-0507">mRNA processing</keyword>
<dbReference type="GO" id="GO:0046872">
    <property type="term" value="F:metal ion binding"/>
    <property type="evidence" value="ECO:0007669"/>
    <property type="project" value="UniProtKB-KW"/>
</dbReference>
<evidence type="ECO:0000256" key="10">
    <source>
        <dbReference type="ARBA" id="ARBA00022723"/>
    </source>
</evidence>
<keyword evidence="13 15" id="KW-0460">Magnesium</keyword>
<feature type="domain" description="DRBM" evidence="16">
    <location>
        <begin position="157"/>
        <end position="214"/>
    </location>
</feature>
<dbReference type="GO" id="GO:0008033">
    <property type="term" value="P:tRNA processing"/>
    <property type="evidence" value="ECO:0007669"/>
    <property type="project" value="UniProtKB-KW"/>
</dbReference>
<dbReference type="GO" id="GO:0004525">
    <property type="term" value="F:ribonuclease III activity"/>
    <property type="evidence" value="ECO:0007669"/>
    <property type="project" value="UniProtKB-UniRule"/>
</dbReference>
<dbReference type="PANTHER" id="PTHR11207:SF0">
    <property type="entry name" value="RIBONUCLEASE 3"/>
    <property type="match status" value="1"/>
</dbReference>
<reference evidence="18 19" key="2">
    <citation type="submission" date="2009-02" db="EMBL/GenBank/DDBJ databases">
        <title>Draft genome sequence of Holdemania filiformis DSM 12042.</title>
        <authorList>
            <person name="Sudarsanam P."/>
            <person name="Ley R."/>
            <person name="Guruge J."/>
            <person name="Turnbaugh P.J."/>
            <person name="Mahowald M."/>
            <person name="Liep D."/>
            <person name="Gordon J."/>
        </authorList>
    </citation>
    <scope>NUCLEOTIDE SEQUENCE [LARGE SCALE GENOMIC DNA]</scope>
    <source>
        <strain evidence="18 19">DSM 12042</strain>
    </source>
</reference>
<evidence type="ECO:0000256" key="5">
    <source>
        <dbReference type="ARBA" id="ARBA00022490"/>
    </source>
</evidence>
<dbReference type="SMART" id="SM00535">
    <property type="entry name" value="RIBOc"/>
    <property type="match status" value="1"/>
</dbReference>
<evidence type="ECO:0000256" key="7">
    <source>
        <dbReference type="ARBA" id="ARBA00022664"/>
    </source>
</evidence>
<dbReference type="InterPro" id="IPR036389">
    <property type="entry name" value="RNase_III_sf"/>
</dbReference>
<feature type="active site" evidence="15">
    <location>
        <position position="48"/>
    </location>
</feature>
<dbReference type="eggNOG" id="COG0571">
    <property type="taxonomic scope" value="Bacteria"/>
</dbReference>
<dbReference type="GO" id="GO:0010468">
    <property type="term" value="P:regulation of gene expression"/>
    <property type="evidence" value="ECO:0007669"/>
    <property type="project" value="TreeGrafter"/>
</dbReference>
<keyword evidence="9 15" id="KW-0540">Nuclease</keyword>
<evidence type="ECO:0000259" key="16">
    <source>
        <dbReference type="PROSITE" id="PS50137"/>
    </source>
</evidence>
<comment type="catalytic activity">
    <reaction evidence="1 15">
        <text>Endonucleolytic cleavage to 5'-phosphomonoester.</text>
        <dbReference type="EC" id="3.1.26.3"/>
    </reaction>
</comment>
<keyword evidence="11 15" id="KW-0255">Endonuclease</keyword>
<keyword evidence="6 15" id="KW-0698">rRNA processing</keyword>
<dbReference type="GO" id="GO:0019843">
    <property type="term" value="F:rRNA binding"/>
    <property type="evidence" value="ECO:0007669"/>
    <property type="project" value="UniProtKB-KW"/>
</dbReference>
<evidence type="ECO:0000256" key="12">
    <source>
        <dbReference type="ARBA" id="ARBA00022801"/>
    </source>
</evidence>
<dbReference type="Proteomes" id="UP000005950">
    <property type="component" value="Unassembled WGS sequence"/>
</dbReference>
<evidence type="ECO:0000256" key="6">
    <source>
        <dbReference type="ARBA" id="ARBA00022552"/>
    </source>
</evidence>
<dbReference type="Pfam" id="PF00035">
    <property type="entry name" value="dsrm"/>
    <property type="match status" value="1"/>
</dbReference>
<dbReference type="InterPro" id="IPR014720">
    <property type="entry name" value="dsRBD_dom"/>
</dbReference>
<keyword evidence="10 15" id="KW-0479">Metal-binding</keyword>
<dbReference type="OrthoDB" id="9805026at2"/>
<sequence length="247" mass="28239">MKICEWLEARGIHCKDSRLIEQAFVHSSYVNEHKQLKHDNERLEFMGDAVLQLWVSDKLFRLDPPLDEGHMTTFRAQLVCEEALAIYARQLQLNSFLKLGVGEEKTGGRERDSIIADMFEAMLGALYEDSGMEPIDNILTEVITPHLSHPEEPIIVDYKTKLQEYVQSDSRKTVTYEVINTTGPSNKPEFEVQVKLEGIILGTGKGNSKKKAEQKPLRTRLKRWCCEDEQGKLRNTAGRPVRAVVRN</sequence>
<dbReference type="EMBL" id="ACCF01000214">
    <property type="protein sequence ID" value="EEF66441.1"/>
    <property type="molecule type" value="Genomic_DNA"/>
</dbReference>
<evidence type="ECO:0000256" key="3">
    <source>
        <dbReference type="ARBA" id="ARBA00010183"/>
    </source>
</evidence>
<dbReference type="SUPFAM" id="SSF69065">
    <property type="entry name" value="RNase III domain-like"/>
    <property type="match status" value="1"/>
</dbReference>
<evidence type="ECO:0000256" key="9">
    <source>
        <dbReference type="ARBA" id="ARBA00022722"/>
    </source>
</evidence>
<evidence type="ECO:0000256" key="11">
    <source>
        <dbReference type="ARBA" id="ARBA00022759"/>
    </source>
</evidence>
<evidence type="ECO:0000313" key="18">
    <source>
        <dbReference type="EMBL" id="EEF66441.1"/>
    </source>
</evidence>